<dbReference type="SUPFAM" id="SSF54593">
    <property type="entry name" value="Glyoxalase/Bleomycin resistance protein/Dihydroxybiphenyl dioxygenase"/>
    <property type="match status" value="1"/>
</dbReference>
<evidence type="ECO:0000313" key="3">
    <source>
        <dbReference type="Proteomes" id="UP000182379"/>
    </source>
</evidence>
<dbReference type="OMA" id="VGINCEN"/>
<dbReference type="EMBL" id="FNOP01000005">
    <property type="protein sequence ID" value="SDW73278.1"/>
    <property type="molecule type" value="Genomic_DNA"/>
</dbReference>
<dbReference type="InterPro" id="IPR004360">
    <property type="entry name" value="Glyas_Fos-R_dOase_dom"/>
</dbReference>
<dbReference type="Gene3D" id="3.10.180.10">
    <property type="entry name" value="2,3-Dihydroxybiphenyl 1,2-Dioxygenase, domain 1"/>
    <property type="match status" value="1"/>
</dbReference>
<dbReference type="GeneID" id="78333830"/>
<protein>
    <submittedName>
        <fullName evidence="2">2-dehydro-3-deoxyphosphogluconate aldolase / (4S)-4-hydroxy-2-oxoglutarate aldolase</fullName>
    </submittedName>
</protein>
<accession>A0A1H2VY33</accession>
<feature type="domain" description="Glyoxalase/fosfomycin resistance/dioxygenase" evidence="1">
    <location>
        <begin position="45"/>
        <end position="103"/>
    </location>
</feature>
<comment type="caution">
    <text evidence="2">The sequence shown here is derived from an EMBL/GenBank/DDBJ whole genome shotgun (WGS) entry which is preliminary data.</text>
</comment>
<proteinExistence type="predicted"/>
<dbReference type="Proteomes" id="UP000182379">
    <property type="component" value="Unassembled WGS sequence"/>
</dbReference>
<evidence type="ECO:0000259" key="1">
    <source>
        <dbReference type="Pfam" id="PF00903"/>
    </source>
</evidence>
<evidence type="ECO:0000313" key="2">
    <source>
        <dbReference type="EMBL" id="SDW73278.1"/>
    </source>
</evidence>
<gene>
    <name evidence="2" type="ORF">SAMN05216495_10535</name>
</gene>
<dbReference type="InterPro" id="IPR029068">
    <property type="entry name" value="Glyas_Bleomycin-R_OHBP_Dase"/>
</dbReference>
<name>A0A1H2VY33_ACIFE</name>
<dbReference type="AlphaFoldDB" id="A0A1H2VY33"/>
<reference evidence="2 3" key="1">
    <citation type="submission" date="2016-10" db="EMBL/GenBank/DDBJ databases">
        <authorList>
            <person name="Varghese N."/>
            <person name="Submissions S."/>
        </authorList>
    </citation>
    <scope>NUCLEOTIDE SEQUENCE [LARGE SCALE GENOMIC DNA]</scope>
    <source>
        <strain evidence="2 3">WCC6</strain>
    </source>
</reference>
<sequence>MAEKITYKLKHVGINCENEKEAKQLVSLLCSLFDLEPGNENDTHIFVSNMFEVMKDSTRGHHGHIALQTPDVELAMADLARKGISFKEETIRRDADGKVIFVYLDGDIGGFSFHLTK</sequence>
<dbReference type="Pfam" id="PF00903">
    <property type="entry name" value="Glyoxalase"/>
    <property type="match status" value="1"/>
</dbReference>
<organism evidence="2 3">
    <name type="scientific">Acidaminococcus fermentans</name>
    <dbReference type="NCBI Taxonomy" id="905"/>
    <lineage>
        <taxon>Bacteria</taxon>
        <taxon>Bacillati</taxon>
        <taxon>Bacillota</taxon>
        <taxon>Negativicutes</taxon>
        <taxon>Acidaminococcales</taxon>
        <taxon>Acidaminococcaceae</taxon>
        <taxon>Acidaminococcus</taxon>
    </lineage>
</organism>
<dbReference type="RefSeq" id="WP_012937479.1">
    <property type="nucleotide sequence ID" value="NZ_CAMEFB010000021.1"/>
</dbReference>